<gene>
    <name evidence="3" type="ORF">ACFPK0_16600</name>
</gene>
<dbReference type="Pfam" id="PF00691">
    <property type="entry name" value="OmpA"/>
    <property type="match status" value="1"/>
</dbReference>
<evidence type="ECO:0000256" key="1">
    <source>
        <dbReference type="PROSITE-ProRule" id="PRU00473"/>
    </source>
</evidence>
<organism evidence="3 4">
    <name type="scientific">Rhodanobacter ginsenosidimutans</name>
    <dbReference type="NCBI Taxonomy" id="490571"/>
    <lineage>
        <taxon>Bacteria</taxon>
        <taxon>Pseudomonadati</taxon>
        <taxon>Pseudomonadota</taxon>
        <taxon>Gammaproteobacteria</taxon>
        <taxon>Lysobacterales</taxon>
        <taxon>Rhodanobacteraceae</taxon>
        <taxon>Rhodanobacter</taxon>
    </lineage>
</organism>
<evidence type="ECO:0000313" key="4">
    <source>
        <dbReference type="Proteomes" id="UP001596018"/>
    </source>
</evidence>
<dbReference type="PANTHER" id="PTHR30329:SF21">
    <property type="entry name" value="LIPOPROTEIN YIAD-RELATED"/>
    <property type="match status" value="1"/>
</dbReference>
<dbReference type="PROSITE" id="PS51123">
    <property type="entry name" value="OMPA_2"/>
    <property type="match status" value="1"/>
</dbReference>
<dbReference type="EMBL" id="JBHSMM010000007">
    <property type="protein sequence ID" value="MFC5441635.1"/>
    <property type="molecule type" value="Genomic_DNA"/>
</dbReference>
<dbReference type="Gene3D" id="3.30.1330.60">
    <property type="entry name" value="OmpA-like domain"/>
    <property type="match status" value="1"/>
</dbReference>
<comment type="caution">
    <text evidence="3">The sequence shown here is derived from an EMBL/GenBank/DDBJ whole genome shotgun (WGS) entry which is preliminary data.</text>
</comment>
<dbReference type="InterPro" id="IPR036737">
    <property type="entry name" value="OmpA-like_sf"/>
</dbReference>
<dbReference type="InterPro" id="IPR050330">
    <property type="entry name" value="Bact_OuterMem_StrucFunc"/>
</dbReference>
<dbReference type="InterPro" id="IPR013783">
    <property type="entry name" value="Ig-like_fold"/>
</dbReference>
<protein>
    <submittedName>
        <fullName evidence="3">OmpA family protein</fullName>
    </submittedName>
</protein>
<keyword evidence="1" id="KW-0472">Membrane</keyword>
<feature type="domain" description="OmpA-like" evidence="2">
    <location>
        <begin position="100"/>
        <end position="225"/>
    </location>
</feature>
<evidence type="ECO:0000313" key="3">
    <source>
        <dbReference type="EMBL" id="MFC5441635.1"/>
    </source>
</evidence>
<evidence type="ECO:0000259" key="2">
    <source>
        <dbReference type="PROSITE" id="PS51123"/>
    </source>
</evidence>
<dbReference type="InterPro" id="IPR006665">
    <property type="entry name" value="OmpA-like"/>
</dbReference>
<keyword evidence="4" id="KW-1185">Reference proteome</keyword>
<dbReference type="CDD" id="cd07185">
    <property type="entry name" value="OmpA_C-like"/>
    <property type="match status" value="1"/>
</dbReference>
<dbReference type="PANTHER" id="PTHR30329">
    <property type="entry name" value="STATOR ELEMENT OF FLAGELLAR MOTOR COMPLEX"/>
    <property type="match status" value="1"/>
</dbReference>
<dbReference type="Gene3D" id="2.60.40.10">
    <property type="entry name" value="Immunoglobulins"/>
    <property type="match status" value="1"/>
</dbReference>
<dbReference type="Proteomes" id="UP001596018">
    <property type="component" value="Unassembled WGS sequence"/>
</dbReference>
<name>A0ABW0K215_9GAMM</name>
<dbReference type="SUPFAM" id="SSF103088">
    <property type="entry name" value="OmpA-like"/>
    <property type="match status" value="1"/>
</dbReference>
<dbReference type="RefSeq" id="WP_377342328.1">
    <property type="nucleotide sequence ID" value="NZ_JALBWS010000007.1"/>
</dbReference>
<accession>A0ABW0K215</accession>
<reference evidence="4" key="1">
    <citation type="journal article" date="2019" name="Int. J. Syst. Evol. Microbiol.">
        <title>The Global Catalogue of Microorganisms (GCM) 10K type strain sequencing project: providing services to taxonomists for standard genome sequencing and annotation.</title>
        <authorList>
            <consortium name="The Broad Institute Genomics Platform"/>
            <consortium name="The Broad Institute Genome Sequencing Center for Infectious Disease"/>
            <person name="Wu L."/>
            <person name="Ma J."/>
        </authorList>
    </citation>
    <scope>NUCLEOTIDE SEQUENCE [LARGE SCALE GENOMIC DNA]</scope>
    <source>
        <strain evidence="4">KACC 12822</strain>
    </source>
</reference>
<proteinExistence type="predicted"/>
<sequence length="1411" mass="152213">MIAVPRKTLAALVCLALGTPLDHGFAVYAQAAMPACADGDALCHERHHGRVVNDADVVRADAPPSSEAELATLAASGLAPSELRRMRADAVQPPPATPSQVSAQMGDDAQANFISGRAELTQAAKASLEALAAELDGYTIERAIVVGHTDSQRISARLKPVYPDNQALSEARAAAVAGYLKQRLGLSADAFAIAGKGPSEPLASNNTPAGMARNRRVTIEVWGTRKAAVATAPASSAQTPCGPADGSVPTTLAQPFQLSVDGAPLDGQVPAEADRERCVDVALASDTLQVRYDPMDIAPALNAWAASGAERSQPVVFRSWSNYAAWVEHAEIRVFERGQSTQDTPLAVLPIPLGGQAPWQAPVDAPEQVFYVLRVSDAKGRFDETTPKALTLVEHLTAHGDVESAEREALIGYGENTREVANIPVHGGTVTVNGHVDDAATTVAALGEQVPVGRDGKFAMQQILPAGSHAVVVTTRTPDGTESSYRRNIVIPGNDWFYVAVADVTAGHGSASANALVVDPSLKDETKHSFVDGRLAFYTKGQFANGYQLTASADTREQPLSDLFSNFASKDPRYLLRRIDPDQYYPVYGDDSTVVDDAPTQGKFFVKLKKNDSELMWGNFLTAWTGSELVQYSRGLYGANLLWKSQDSTTQGERRSSLNAFAADPGTVASREDFRGTGGSLYYLHRQDVTVGSERIWVEIRDRDSGMVLQRTLLVPGADYDLSYLQGRILLREPLSSVADGSGLVHTGSLSGNPAYLVVNYEFVPGITAIDQLATGARGEHWFNDHFRLGATSYHQAGDGTDQSLGGLDATLRYKPGTFLRAESARSKGDGLGSFNSIDGGFGFQQQAAGDVGGLSWAQRIEGALSLADFVKNSRGQVSAYWQDRDAGFSAPGQITLGGEATRQAGARADLPLGERTDISLKADRRDAPSQDMRVGEASVRQRLAPHWTGSLGMRSENRGVADTTLIRSDILAENGTRTDAIARLDYASEAVDATPVVTTPSALNAWNTYGFVQQTMVRTGTRSDNDRAGLGGGWQATDRMHLDAEVSDGDGGVGGKLGTDYRINDRSNAYAQYLMETERPDLAYRGRFGTLLGGVRSKLNDRVSVYQESRETTGSGQDSLVHAFGIDLAASDRWTTGLKLEQGTVSDPLAGDMHRQAAGVSLAYKDDVTKWTSSLEYRYEDGKLSGRRTSWLTRNTLGNQLSPAWRLLGKLDMARSSSSQGVFFDGDYTEGVLGAAYRPVDNDRWNTLVKYTYMYDLPSPGQLSPSSGYGGGSNLYASTVADYSQKNQVFSIDTIYDVNPWLSIGAKYGYRWGSLKPTRTAGDWFDSTADLMVLRGEWHFVRHWSGLVELRRLHAREAGDTKKGVLVGVYRQLAKHVKLGVGYNFTDFSDSLTDLSYDHRGVFVNVLSTF</sequence>